<evidence type="ECO:0000256" key="3">
    <source>
        <dbReference type="ARBA" id="ARBA00023163"/>
    </source>
</evidence>
<dbReference type="EMBL" id="LVVT01000022">
    <property type="protein sequence ID" value="TQS81505.1"/>
    <property type="molecule type" value="Genomic_DNA"/>
</dbReference>
<keyword evidence="3" id="KW-0804">Transcription</keyword>
<dbReference type="PANTHER" id="PTHR42756:SF1">
    <property type="entry name" value="TRANSCRIPTIONAL REPRESSOR OF EMRAB OPERON"/>
    <property type="match status" value="1"/>
</dbReference>
<dbReference type="Proteomes" id="UP000752814">
    <property type="component" value="Unassembled WGS sequence"/>
</dbReference>
<dbReference type="InterPro" id="IPR036388">
    <property type="entry name" value="WH-like_DNA-bd_sf"/>
</dbReference>
<name>A0A8J8TE87_9ARCH</name>
<dbReference type="AlphaFoldDB" id="A0A8J8TE87"/>
<evidence type="ECO:0000313" key="5">
    <source>
        <dbReference type="EMBL" id="TQS81505.1"/>
    </source>
</evidence>
<feature type="domain" description="HTH marR-type" evidence="4">
    <location>
        <begin position="24"/>
        <end position="153"/>
    </location>
</feature>
<dbReference type="SUPFAM" id="SSF46785">
    <property type="entry name" value="Winged helix' DNA-binding domain"/>
    <property type="match status" value="1"/>
</dbReference>
<dbReference type="Gene3D" id="1.10.10.10">
    <property type="entry name" value="Winged helix-like DNA-binding domain superfamily/Winged helix DNA-binding domain"/>
    <property type="match status" value="1"/>
</dbReference>
<sequence>MGLQLLDESSDYCGEFMIPSKLLFGKYFSILHRQEQKHLNHIMQEYGLTSFSYPLLVYLYHNEGLNQRKLCDILSLDESLATRTMRTLETEGYIVRERDLKDQRSYTLMLTDSGKKIAALLEEEIVKWWSEVLNPLDETSLAILSAQMDKVSQRAINLNRARMDSKKVDK</sequence>
<keyword evidence="1" id="KW-0805">Transcription regulation</keyword>
<dbReference type="InterPro" id="IPR000835">
    <property type="entry name" value="HTH_MarR-typ"/>
</dbReference>
<keyword evidence="2" id="KW-0238">DNA-binding</keyword>
<dbReference type="PRINTS" id="PR00598">
    <property type="entry name" value="HTHMARR"/>
</dbReference>
<dbReference type="PROSITE" id="PS50995">
    <property type="entry name" value="HTH_MARR_2"/>
    <property type="match status" value="1"/>
</dbReference>
<dbReference type="Pfam" id="PF01047">
    <property type="entry name" value="MarR"/>
    <property type="match status" value="1"/>
</dbReference>
<comment type="caution">
    <text evidence="5">The sequence shown here is derived from an EMBL/GenBank/DDBJ whole genome shotgun (WGS) entry which is preliminary data.</text>
</comment>
<evidence type="ECO:0000259" key="4">
    <source>
        <dbReference type="PROSITE" id="PS50995"/>
    </source>
</evidence>
<dbReference type="SMART" id="SM00347">
    <property type="entry name" value="HTH_MARR"/>
    <property type="match status" value="1"/>
</dbReference>
<organism evidence="5 6">
    <name type="scientific">Candidatus Methanomassiliicoccus intestinalis</name>
    <dbReference type="NCBI Taxonomy" id="1406512"/>
    <lineage>
        <taxon>Archaea</taxon>
        <taxon>Methanobacteriati</taxon>
        <taxon>Thermoplasmatota</taxon>
        <taxon>Thermoplasmata</taxon>
        <taxon>Methanomassiliicoccales</taxon>
        <taxon>Methanomassiliicoccaceae</taxon>
        <taxon>Methanomassiliicoccus</taxon>
    </lineage>
</organism>
<accession>A0A8J8TE87</accession>
<gene>
    <name evidence="5" type="ORF">A3207_03630</name>
</gene>
<dbReference type="PANTHER" id="PTHR42756">
    <property type="entry name" value="TRANSCRIPTIONAL REGULATOR, MARR"/>
    <property type="match status" value="1"/>
</dbReference>
<evidence type="ECO:0000256" key="2">
    <source>
        <dbReference type="ARBA" id="ARBA00023125"/>
    </source>
</evidence>
<dbReference type="GO" id="GO:0003677">
    <property type="term" value="F:DNA binding"/>
    <property type="evidence" value="ECO:0007669"/>
    <property type="project" value="UniProtKB-KW"/>
</dbReference>
<reference evidence="5" key="1">
    <citation type="submission" date="2016-03" db="EMBL/GenBank/DDBJ databases">
        <authorList>
            <person name="Borrel G."/>
            <person name="Mccann A."/>
            <person name="O'Toole P.W."/>
        </authorList>
    </citation>
    <scope>NUCLEOTIDE SEQUENCE</scope>
    <source>
        <strain evidence="5">183</strain>
    </source>
</reference>
<proteinExistence type="predicted"/>
<protein>
    <recommendedName>
        <fullName evidence="4">HTH marR-type domain-containing protein</fullName>
    </recommendedName>
</protein>
<evidence type="ECO:0000256" key="1">
    <source>
        <dbReference type="ARBA" id="ARBA00023015"/>
    </source>
</evidence>
<dbReference type="GO" id="GO:0003700">
    <property type="term" value="F:DNA-binding transcription factor activity"/>
    <property type="evidence" value="ECO:0007669"/>
    <property type="project" value="InterPro"/>
</dbReference>
<dbReference type="InterPro" id="IPR036390">
    <property type="entry name" value="WH_DNA-bd_sf"/>
</dbReference>
<dbReference type="RefSeq" id="WP_400195475.1">
    <property type="nucleotide sequence ID" value="NZ_CAYAYE010000017.1"/>
</dbReference>
<evidence type="ECO:0000313" key="6">
    <source>
        <dbReference type="Proteomes" id="UP000752814"/>
    </source>
</evidence>